<keyword evidence="5 7" id="KW-0807">Transducer</keyword>
<dbReference type="Pfam" id="PF13675">
    <property type="entry name" value="PilJ"/>
    <property type="match status" value="1"/>
</dbReference>
<dbReference type="PROSITE" id="PS50885">
    <property type="entry name" value="HAMP"/>
    <property type="match status" value="1"/>
</dbReference>
<organism evidence="11 12">
    <name type="scientific">Thermosipho melanesiensis</name>
    <dbReference type="NCBI Taxonomy" id="46541"/>
    <lineage>
        <taxon>Bacteria</taxon>
        <taxon>Thermotogati</taxon>
        <taxon>Thermotogota</taxon>
        <taxon>Thermotogae</taxon>
        <taxon>Thermotogales</taxon>
        <taxon>Fervidobacteriaceae</taxon>
        <taxon>Thermosipho</taxon>
    </lineage>
</organism>
<evidence type="ECO:0000256" key="5">
    <source>
        <dbReference type="ARBA" id="ARBA00023224"/>
    </source>
</evidence>
<feature type="domain" description="HAMP" evidence="10">
    <location>
        <begin position="201"/>
        <end position="255"/>
    </location>
</feature>
<dbReference type="Gene3D" id="6.10.340.10">
    <property type="match status" value="1"/>
</dbReference>
<dbReference type="Pfam" id="PF00672">
    <property type="entry name" value="HAMP"/>
    <property type="match status" value="1"/>
</dbReference>
<keyword evidence="2 8" id="KW-0812">Transmembrane</keyword>
<protein>
    <recommendedName>
        <fullName evidence="13">Methyl-accepting chemotaxis sensory transducer</fullName>
    </recommendedName>
</protein>
<dbReference type="InterPro" id="IPR003660">
    <property type="entry name" value="HAMP_dom"/>
</dbReference>
<comment type="similarity">
    <text evidence="6">Belongs to the methyl-accepting chemotaxis (MCP) protein family.</text>
</comment>
<evidence type="ECO:0000256" key="2">
    <source>
        <dbReference type="ARBA" id="ARBA00022692"/>
    </source>
</evidence>
<dbReference type="CDD" id="cd06225">
    <property type="entry name" value="HAMP"/>
    <property type="match status" value="1"/>
</dbReference>
<dbReference type="PANTHER" id="PTHR32089:SF112">
    <property type="entry name" value="LYSOZYME-LIKE PROTEIN-RELATED"/>
    <property type="match status" value="1"/>
</dbReference>
<evidence type="ECO:0000256" key="6">
    <source>
        <dbReference type="ARBA" id="ARBA00029447"/>
    </source>
</evidence>
<evidence type="ECO:0000313" key="11">
    <source>
        <dbReference type="EMBL" id="APT74804.1"/>
    </source>
</evidence>
<dbReference type="PRINTS" id="PR00260">
    <property type="entry name" value="CHEMTRNSDUCR"/>
</dbReference>
<evidence type="ECO:0000259" key="9">
    <source>
        <dbReference type="PROSITE" id="PS50111"/>
    </source>
</evidence>
<dbReference type="Pfam" id="PF00015">
    <property type="entry name" value="MCPsignal"/>
    <property type="match status" value="1"/>
</dbReference>
<evidence type="ECO:0000256" key="1">
    <source>
        <dbReference type="ARBA" id="ARBA00004141"/>
    </source>
</evidence>
<name>A0ABM6GGT0_9BACT</name>
<evidence type="ECO:0000256" key="8">
    <source>
        <dbReference type="SAM" id="Phobius"/>
    </source>
</evidence>
<dbReference type="InterPro" id="IPR004090">
    <property type="entry name" value="Chemotax_Me-accpt_rcpt"/>
</dbReference>
<dbReference type="SUPFAM" id="SSF58104">
    <property type="entry name" value="Methyl-accepting chemotaxis protein (MCP) signaling domain"/>
    <property type="match status" value="1"/>
</dbReference>
<dbReference type="Gene3D" id="1.10.287.950">
    <property type="entry name" value="Methyl-accepting chemotaxis protein"/>
    <property type="match status" value="1"/>
</dbReference>
<dbReference type="SMART" id="SM00283">
    <property type="entry name" value="MA"/>
    <property type="match status" value="1"/>
</dbReference>
<evidence type="ECO:0000256" key="3">
    <source>
        <dbReference type="ARBA" id="ARBA00022989"/>
    </source>
</evidence>
<evidence type="ECO:0000256" key="7">
    <source>
        <dbReference type="PROSITE-ProRule" id="PRU00284"/>
    </source>
</evidence>
<evidence type="ECO:0000259" key="10">
    <source>
        <dbReference type="PROSITE" id="PS50885"/>
    </source>
</evidence>
<dbReference type="Proteomes" id="UP000185490">
    <property type="component" value="Chromosome"/>
</dbReference>
<gene>
    <name evidence="11" type="ORF">BW47_01880</name>
</gene>
<dbReference type="InterPro" id="IPR029095">
    <property type="entry name" value="NarX-like_N"/>
</dbReference>
<dbReference type="CDD" id="cd11386">
    <property type="entry name" value="MCP_signal"/>
    <property type="match status" value="1"/>
</dbReference>
<evidence type="ECO:0008006" key="13">
    <source>
        <dbReference type="Google" id="ProtNLM"/>
    </source>
</evidence>
<feature type="transmembrane region" description="Helical" evidence="8">
    <location>
        <begin position="6"/>
        <end position="30"/>
    </location>
</feature>
<accession>A0ABM6GGT0</accession>
<dbReference type="PROSITE" id="PS50111">
    <property type="entry name" value="CHEMOTAXIS_TRANSDUC_2"/>
    <property type="match status" value="1"/>
</dbReference>
<keyword evidence="3 8" id="KW-1133">Transmembrane helix</keyword>
<feature type="domain" description="Methyl-accepting transducer" evidence="9">
    <location>
        <begin position="267"/>
        <end position="510"/>
    </location>
</feature>
<dbReference type="InterPro" id="IPR004089">
    <property type="entry name" value="MCPsignal_dom"/>
</dbReference>
<feature type="transmembrane region" description="Helical" evidence="8">
    <location>
        <begin position="182"/>
        <end position="202"/>
    </location>
</feature>
<dbReference type="EMBL" id="CP007389">
    <property type="protein sequence ID" value="APT74804.1"/>
    <property type="molecule type" value="Genomic_DNA"/>
</dbReference>
<dbReference type="SMART" id="SM00304">
    <property type="entry name" value="HAMP"/>
    <property type="match status" value="1"/>
</dbReference>
<keyword evidence="12" id="KW-1185">Reference proteome</keyword>
<reference evidence="11 12" key="1">
    <citation type="submission" date="2014-02" db="EMBL/GenBank/DDBJ databases">
        <title>Diversity of Thermotogales isolates from hydrothermal vents.</title>
        <authorList>
            <person name="Haverkamp T.H.A."/>
            <person name="Lossouarn J."/>
            <person name="Geslin C."/>
            <person name="Nesbo C.L."/>
        </authorList>
    </citation>
    <scope>NUCLEOTIDE SEQUENCE [LARGE SCALE GENOMIC DNA]</scope>
    <source>
        <strain evidence="11 12">431</strain>
    </source>
</reference>
<dbReference type="RefSeq" id="WP_012056577.1">
    <property type="nucleotide sequence ID" value="NZ_CP007389.1"/>
</dbReference>
<keyword evidence="4 8" id="KW-0472">Membrane</keyword>
<dbReference type="PANTHER" id="PTHR32089">
    <property type="entry name" value="METHYL-ACCEPTING CHEMOTAXIS PROTEIN MCPB"/>
    <property type="match status" value="1"/>
</dbReference>
<evidence type="ECO:0000313" key="12">
    <source>
        <dbReference type="Proteomes" id="UP000185490"/>
    </source>
</evidence>
<evidence type="ECO:0000256" key="4">
    <source>
        <dbReference type="ARBA" id="ARBA00023136"/>
    </source>
</evidence>
<proteinExistence type="inferred from homology"/>
<comment type="subcellular location">
    <subcellularLocation>
        <location evidence="1">Membrane</location>
        <topology evidence="1">Multi-pass membrane protein</topology>
    </subcellularLocation>
</comment>
<sequence length="560" mass="62204">MRQRILFKLVTPIIILASLIIVIFITTYVITTSQKFDALIVNLAGRQRMLTQKMSKEALIVSHGEVSYKEKLTKTLKLFEITLYALRDGGKTYTDLTMKTPVKISPAGTEKIKKQLNVVEKLFLPFKDVIQQRILNSNGKDPEAIKYIIDNNEKLLSEMNAAVLLFQNFAERKVKWMKHIQGWLAITGLGIVVGFIILYWNVIYKPLKQLLQVSQELARGEADLSKRIPVITKDELGKIADSFNRFMEVIKNVAVSIMKNTDEVASSTSALKNFLNIVGDKSENIREVTDKFTEDLQQVNEIVNQMDANVQEVAKSAVSVAEAATELSENMNEILEEADSGMNIIKEVNESIDVVNSETSEMAKKSELLEKSVNAIGEILNVISGVAEQTNLLALNAAIEAARAGEAGKGFAVVADEIRKLAEETKKSADEIAVKLGDISHRSKETANSSREMVASINRVLEKMEDMSKKFITIRENVENAARKAEDLAAVSQEQSASAEEMASSIKEISGLVEDTSNHMVETNKAINEQSEQVISAKNKIDYISDIVAKLRESVRGFKV</sequence>